<gene>
    <name evidence="1" type="ORF">CEQ21_08695</name>
</gene>
<accession>A0A553SFD9</accession>
<name>A0A553SFD9_NIACI</name>
<organism evidence="1 2">
    <name type="scientific">Niallia circulans</name>
    <name type="common">Bacillus circulans</name>
    <dbReference type="NCBI Taxonomy" id="1397"/>
    <lineage>
        <taxon>Bacteria</taxon>
        <taxon>Bacillati</taxon>
        <taxon>Bacillota</taxon>
        <taxon>Bacilli</taxon>
        <taxon>Bacillales</taxon>
        <taxon>Bacillaceae</taxon>
        <taxon>Niallia</taxon>
    </lineage>
</organism>
<proteinExistence type="predicted"/>
<dbReference type="AlphaFoldDB" id="A0A553SFD9"/>
<protein>
    <submittedName>
        <fullName evidence="1">Uncharacterized protein</fullName>
    </submittedName>
</protein>
<sequence>MKIERVVTYYGYDLLINEELHKKCLNCQKWYVFSEELGCCANCIKVIQHGKSRISSTKKKACL</sequence>
<dbReference type="EMBL" id="RIBP01000004">
    <property type="protein sequence ID" value="TRZ35702.1"/>
    <property type="molecule type" value="Genomic_DNA"/>
</dbReference>
<evidence type="ECO:0000313" key="1">
    <source>
        <dbReference type="EMBL" id="TRZ35702.1"/>
    </source>
</evidence>
<evidence type="ECO:0000313" key="2">
    <source>
        <dbReference type="Proteomes" id="UP000319837"/>
    </source>
</evidence>
<comment type="caution">
    <text evidence="1">The sequence shown here is derived from an EMBL/GenBank/DDBJ whole genome shotgun (WGS) entry which is preliminary data.</text>
</comment>
<dbReference type="Proteomes" id="UP000319837">
    <property type="component" value="Unassembled WGS sequence"/>
</dbReference>
<reference evidence="2" key="1">
    <citation type="submission" date="2018-10" db="EMBL/GenBank/DDBJ databases">
        <title>FDA dAtabase for Regulatory Grade micrObial Sequences (FDA-ARGOS): Supporting development and validation of Infectious Disease Dx tests.</title>
        <authorList>
            <person name="Minogue T."/>
            <person name="Wolcott M."/>
            <person name="Wasieloski L."/>
            <person name="Aguilar W."/>
            <person name="Moore D."/>
            <person name="Tallon L."/>
            <person name="Sadzewicz L."/>
            <person name="Sengamalay N."/>
            <person name="Ott S."/>
            <person name="Godinez A."/>
            <person name="Nagaraj S."/>
            <person name="Vavikolanu K."/>
            <person name="Vyas G."/>
            <person name="Nadendla S."/>
            <person name="George J."/>
            <person name="Sichtig H."/>
        </authorList>
    </citation>
    <scope>NUCLEOTIDE SEQUENCE [LARGE SCALE GENOMIC DNA]</scope>
    <source>
        <strain evidence="2">FDAARGOS_343</strain>
    </source>
</reference>